<comment type="similarity">
    <text evidence="2">Belongs to the bacterial solute-binding protein 5 family.</text>
</comment>
<evidence type="ECO:0000259" key="3">
    <source>
        <dbReference type="Pfam" id="PF00496"/>
    </source>
</evidence>
<reference evidence="4 5" key="1">
    <citation type="submission" date="2017-05" db="EMBL/GenBank/DDBJ databases">
        <authorList>
            <person name="Song R."/>
            <person name="Chenine A.L."/>
            <person name="Ruprecht R.M."/>
        </authorList>
    </citation>
    <scope>NUCLEOTIDE SEQUENCE [LARGE SCALE GENOMIC DNA]</scope>
    <source>
        <strain evidence="4 5">CECT 8899</strain>
    </source>
</reference>
<accession>A0A238LGR8</accession>
<dbReference type="InterPro" id="IPR000914">
    <property type="entry name" value="SBP_5_dom"/>
</dbReference>
<sequence length="539" mass="59273">MNKLLRTSAIAIIAAQVAGGVSAQAINESELSDPRVRQAIAYAIDMETIAETLFEGAAIPALGLTSDANNYPEGMNSYSYDPDKARELLAEAGWDGSRTLDMVYYYPDQLTADFMAVVQAQLGDVGIDMTYRLLEGDVGAQISGVPDDPVNGPSVVDWDILYGARAAIANQEYFNRFAEGEMPTVPTVDALVPLVESVNATVNPAVQRAGFQEMEGIINENVYILPLYYQQLYIFESDRINRNGAPYGNEQYNYNFDVVNWTVEPNEDGELVAYTNGAPMQFFELPWQNLGIWVHSRYAFDTILEADGTLTPIGGELAETYEVIDDGMTFTFTLKDDLKWHDGTPITAADVKWSIEAAAQAPITHPVVSTTLSRIEGAEALASGDADGMSGVTIDGNTVTIKFAVLDPNVLLTFSQFAPLPMAYFEGTDPLQIQQNEFWQKPIGSGPFMIEEARMNEFTTLVPFPDYHGGVAKIEQIIALPSADGDANLIRNAAAFRADFGYTKNATDVPSLEEMEHMTVRPVNIPYTRMFWINQFPRG</sequence>
<dbReference type="SUPFAM" id="SSF53850">
    <property type="entry name" value="Periplasmic binding protein-like II"/>
    <property type="match status" value="2"/>
</dbReference>
<dbReference type="PROSITE" id="PS01040">
    <property type="entry name" value="SBP_BACTERIAL_5"/>
    <property type="match status" value="1"/>
</dbReference>
<organism evidence="4 5">
    <name type="scientific">Flavimaricola marinus</name>
    <dbReference type="NCBI Taxonomy" id="1819565"/>
    <lineage>
        <taxon>Bacteria</taxon>
        <taxon>Pseudomonadati</taxon>
        <taxon>Pseudomonadota</taxon>
        <taxon>Alphaproteobacteria</taxon>
        <taxon>Rhodobacterales</taxon>
        <taxon>Paracoccaceae</taxon>
        <taxon>Flavimaricola</taxon>
    </lineage>
</organism>
<evidence type="ECO:0000256" key="1">
    <source>
        <dbReference type="ARBA" id="ARBA00004418"/>
    </source>
</evidence>
<dbReference type="EMBL" id="FXZK01000006">
    <property type="protein sequence ID" value="SMY08889.1"/>
    <property type="molecule type" value="Genomic_DNA"/>
</dbReference>
<dbReference type="Pfam" id="PF00496">
    <property type="entry name" value="SBP_bac_5"/>
    <property type="match status" value="2"/>
</dbReference>
<gene>
    <name evidence="4" type="primary">gsiB_2</name>
    <name evidence="4" type="ORF">LOM8899_03048</name>
</gene>
<dbReference type="AlphaFoldDB" id="A0A238LGR8"/>
<comment type="subcellular location">
    <subcellularLocation>
        <location evidence="1">Periplasm</location>
    </subcellularLocation>
</comment>
<name>A0A238LGR8_9RHOB</name>
<keyword evidence="5" id="KW-1185">Reference proteome</keyword>
<proteinExistence type="inferred from homology"/>
<dbReference type="GO" id="GO:0015833">
    <property type="term" value="P:peptide transport"/>
    <property type="evidence" value="ECO:0007669"/>
    <property type="project" value="TreeGrafter"/>
</dbReference>
<dbReference type="Gene3D" id="3.40.190.10">
    <property type="entry name" value="Periplasmic binding protein-like II"/>
    <property type="match status" value="1"/>
</dbReference>
<evidence type="ECO:0000313" key="4">
    <source>
        <dbReference type="EMBL" id="SMY08889.1"/>
    </source>
</evidence>
<dbReference type="Proteomes" id="UP000201613">
    <property type="component" value="Unassembled WGS sequence"/>
</dbReference>
<dbReference type="GO" id="GO:1904680">
    <property type="term" value="F:peptide transmembrane transporter activity"/>
    <property type="evidence" value="ECO:0007669"/>
    <property type="project" value="TreeGrafter"/>
</dbReference>
<dbReference type="InterPro" id="IPR023765">
    <property type="entry name" value="SBP_5_CS"/>
</dbReference>
<feature type="domain" description="Solute-binding protein family 5" evidence="3">
    <location>
        <begin position="25"/>
        <end position="136"/>
    </location>
</feature>
<evidence type="ECO:0000313" key="5">
    <source>
        <dbReference type="Proteomes" id="UP000201613"/>
    </source>
</evidence>
<dbReference type="Gene3D" id="3.10.105.10">
    <property type="entry name" value="Dipeptide-binding Protein, Domain 3"/>
    <property type="match status" value="1"/>
</dbReference>
<dbReference type="PANTHER" id="PTHR30290">
    <property type="entry name" value="PERIPLASMIC BINDING COMPONENT OF ABC TRANSPORTER"/>
    <property type="match status" value="1"/>
</dbReference>
<protein>
    <submittedName>
        <fullName evidence="4">Glutathione-binding protein GsiB</fullName>
    </submittedName>
</protein>
<dbReference type="RefSeq" id="WP_093993082.1">
    <property type="nucleotide sequence ID" value="NZ_FXZK01000006.1"/>
</dbReference>
<dbReference type="OrthoDB" id="9803988at2"/>
<evidence type="ECO:0000256" key="2">
    <source>
        <dbReference type="ARBA" id="ARBA00005695"/>
    </source>
</evidence>
<feature type="domain" description="Solute-binding protein family 5" evidence="3">
    <location>
        <begin position="315"/>
        <end position="534"/>
    </location>
</feature>
<dbReference type="InterPro" id="IPR039424">
    <property type="entry name" value="SBP_5"/>
</dbReference>